<reference evidence="1 2" key="1">
    <citation type="submission" date="2018-05" db="EMBL/GenBank/DDBJ databases">
        <authorList>
            <person name="Lanie J.A."/>
            <person name="Ng W.-L."/>
            <person name="Kazmierczak K.M."/>
            <person name="Andrzejewski T.M."/>
            <person name="Davidsen T.M."/>
            <person name="Wayne K.J."/>
            <person name="Tettelin H."/>
            <person name="Glass J.I."/>
            <person name="Rusch D."/>
            <person name="Podicherti R."/>
            <person name="Tsui H.-C.T."/>
            <person name="Winkler M.E."/>
        </authorList>
    </citation>
    <scope>NUCLEOTIDE SEQUENCE [LARGE SCALE GENOMIC DNA]</scope>
    <source>
        <strain evidence="1 2">BUT-10</strain>
    </source>
</reference>
<sequence length="80" mass="8668">MSPRAEILALIRSLPDGDPLRRVAMATAYLDGLPPEKAAAAERRMLALTQVYLAAMEGDPDARSGDFLAMVDAAERRLLN</sequence>
<dbReference type="AlphaFoldDB" id="A0A328BPB6"/>
<protein>
    <submittedName>
        <fullName evidence="1">Uncharacterized protein</fullName>
    </submittedName>
</protein>
<comment type="caution">
    <text evidence="1">The sequence shown here is derived from an EMBL/GenBank/DDBJ whole genome shotgun (WGS) entry which is preliminary data.</text>
</comment>
<name>A0A328BPB6_9CAUL</name>
<gene>
    <name evidence="1" type="ORF">DJ019_02410</name>
</gene>
<proteinExistence type="predicted"/>
<keyword evidence="2" id="KW-1185">Reference proteome</keyword>
<dbReference type="Proteomes" id="UP000249524">
    <property type="component" value="Unassembled WGS sequence"/>
</dbReference>
<evidence type="ECO:0000313" key="2">
    <source>
        <dbReference type="Proteomes" id="UP000249524"/>
    </source>
</evidence>
<dbReference type="EMBL" id="QFYS01000001">
    <property type="protein sequence ID" value="RAK68887.1"/>
    <property type="molecule type" value="Genomic_DNA"/>
</dbReference>
<evidence type="ECO:0000313" key="1">
    <source>
        <dbReference type="EMBL" id="RAK68887.1"/>
    </source>
</evidence>
<organism evidence="1 2">
    <name type="scientific">Phenylobacterium kunshanense</name>
    <dbReference type="NCBI Taxonomy" id="1445034"/>
    <lineage>
        <taxon>Bacteria</taxon>
        <taxon>Pseudomonadati</taxon>
        <taxon>Pseudomonadota</taxon>
        <taxon>Alphaproteobacteria</taxon>
        <taxon>Caulobacterales</taxon>
        <taxon>Caulobacteraceae</taxon>
        <taxon>Phenylobacterium</taxon>
    </lineage>
</organism>
<accession>A0A328BPB6</accession>